<dbReference type="SUPFAM" id="SSF140663">
    <property type="entry name" value="TTHA0068-like"/>
    <property type="match status" value="1"/>
</dbReference>
<dbReference type="InterPro" id="IPR005500">
    <property type="entry name" value="DUF309"/>
</dbReference>
<reference evidence="1" key="1">
    <citation type="submission" date="2020-05" db="EMBL/GenBank/DDBJ databases">
        <authorList>
            <person name="Chiriac C."/>
            <person name="Salcher M."/>
            <person name="Ghai R."/>
            <person name="Kavagutti S V."/>
        </authorList>
    </citation>
    <scope>NUCLEOTIDE SEQUENCE</scope>
</reference>
<dbReference type="EMBL" id="CAEZXZ010000199">
    <property type="protein sequence ID" value="CAB4714237.1"/>
    <property type="molecule type" value="Genomic_DNA"/>
</dbReference>
<gene>
    <name evidence="1" type="ORF">UFOPK2310_01119</name>
    <name evidence="2" type="ORF">UFOPK2625_01183</name>
    <name evidence="3" type="ORF">UFOPK3425_00954</name>
</gene>
<dbReference type="Pfam" id="PF03745">
    <property type="entry name" value="DUF309"/>
    <property type="match status" value="1"/>
</dbReference>
<organism evidence="1">
    <name type="scientific">freshwater metagenome</name>
    <dbReference type="NCBI Taxonomy" id="449393"/>
    <lineage>
        <taxon>unclassified sequences</taxon>
        <taxon>metagenomes</taxon>
        <taxon>ecological metagenomes</taxon>
    </lineage>
</organism>
<evidence type="ECO:0000313" key="2">
    <source>
        <dbReference type="EMBL" id="CAB4714237.1"/>
    </source>
</evidence>
<sequence length="127" mass="14060">MTRPRDRYGRPLALDAPAHQIVATAPERDDISSATAWDEATIYLGQDLPFHAHEVFEQRWRCCPPGERDCWRALAQWGAALTHQARGNPKGSREVAARAIELLGGCEIVDPIDAELVMTSLKDLAAK</sequence>
<dbReference type="EMBL" id="CAEZWW010000142">
    <property type="protein sequence ID" value="CAB4679321.1"/>
    <property type="molecule type" value="Genomic_DNA"/>
</dbReference>
<evidence type="ECO:0000313" key="3">
    <source>
        <dbReference type="EMBL" id="CAB4877132.1"/>
    </source>
</evidence>
<dbReference type="AlphaFoldDB" id="A0A6J6MY83"/>
<name>A0A6J6MY83_9ZZZZ</name>
<protein>
    <submittedName>
        <fullName evidence="1">Unannotated protein</fullName>
    </submittedName>
</protein>
<dbReference type="InterPro" id="IPR023203">
    <property type="entry name" value="TTHA0068_sf"/>
</dbReference>
<proteinExistence type="predicted"/>
<accession>A0A6J6MY83</accession>
<evidence type="ECO:0000313" key="1">
    <source>
        <dbReference type="EMBL" id="CAB4679321.1"/>
    </source>
</evidence>
<dbReference type="Gene3D" id="1.10.3450.10">
    <property type="entry name" value="TTHA0068-like"/>
    <property type="match status" value="1"/>
</dbReference>
<dbReference type="EMBL" id="CAFBLV010000193">
    <property type="protein sequence ID" value="CAB4877132.1"/>
    <property type="molecule type" value="Genomic_DNA"/>
</dbReference>